<sequence length="209" mass="23920">MSFRILITAFSLLLLACTTVKVIVKKPNFEKVEREKAVVVFPLQSMTVRENENFFENIVKPSTADKISVHHEPSLEWELKRLGVVLEDTSTYTRLLDAGFGYLLFFQLTSIQNADLWEHYREIELGNKHDTSVPYIVPGADMKLTILLRLYSVKSRQFIYENIARANRSATNIDDNKGGIHVVNTGSLSVLHKKAIKKALNRMYEDCDL</sequence>
<proteinExistence type="predicted"/>
<organism evidence="1 2">
    <name type="scientific">Chryseotalea sanaruensis</name>
    <dbReference type="NCBI Taxonomy" id="2482724"/>
    <lineage>
        <taxon>Bacteria</taxon>
        <taxon>Pseudomonadati</taxon>
        <taxon>Bacteroidota</taxon>
        <taxon>Cytophagia</taxon>
        <taxon>Cytophagales</taxon>
        <taxon>Chryseotaleaceae</taxon>
        <taxon>Chryseotalea</taxon>
    </lineage>
</organism>
<dbReference type="PROSITE" id="PS51257">
    <property type="entry name" value="PROKAR_LIPOPROTEIN"/>
    <property type="match status" value="1"/>
</dbReference>
<comment type="caution">
    <text evidence="1">The sequence shown here is derived from an EMBL/GenBank/DDBJ whole genome shotgun (WGS) entry which is preliminary data.</text>
</comment>
<protein>
    <submittedName>
        <fullName evidence="1">Uncharacterized protein</fullName>
    </submittedName>
</protein>
<dbReference type="Proteomes" id="UP000288227">
    <property type="component" value="Unassembled WGS sequence"/>
</dbReference>
<dbReference type="AlphaFoldDB" id="A0A401U788"/>
<evidence type="ECO:0000313" key="1">
    <source>
        <dbReference type="EMBL" id="GCC50750.1"/>
    </source>
</evidence>
<name>A0A401U788_9BACT</name>
<dbReference type="EMBL" id="BHXQ01000002">
    <property type="protein sequence ID" value="GCC50750.1"/>
    <property type="molecule type" value="Genomic_DNA"/>
</dbReference>
<keyword evidence="2" id="KW-1185">Reference proteome</keyword>
<dbReference type="RefSeq" id="WP_127121418.1">
    <property type="nucleotide sequence ID" value="NZ_BHXQ01000002.1"/>
</dbReference>
<gene>
    <name evidence="1" type="ORF">SanaruYs_09680</name>
</gene>
<accession>A0A401U788</accession>
<reference evidence="1 2" key="1">
    <citation type="submission" date="2018-11" db="EMBL/GenBank/DDBJ databases">
        <title>Chryseotalea sanarue gen. nov., sp., nov., a member of the family Cytophagaceae, isolated from a brackish lake in Hamamatsu Japan.</title>
        <authorList>
            <person name="Maejima Y."/>
            <person name="Iino T."/>
            <person name="Muraguchi Y."/>
            <person name="Fukuda K."/>
            <person name="Ohkuma M."/>
            <person name="Moriuchi R."/>
            <person name="Dohra H."/>
            <person name="Kimbara K."/>
            <person name="Shintani M."/>
        </authorList>
    </citation>
    <scope>NUCLEOTIDE SEQUENCE [LARGE SCALE GENOMIC DNA]</scope>
    <source>
        <strain evidence="1 2">Ys</strain>
    </source>
</reference>
<evidence type="ECO:0000313" key="2">
    <source>
        <dbReference type="Proteomes" id="UP000288227"/>
    </source>
</evidence>